<dbReference type="AlphaFoldDB" id="A0A5B0MY91"/>
<evidence type="ECO:0000256" key="1">
    <source>
        <dbReference type="SAM" id="MobiDB-lite"/>
    </source>
</evidence>
<feature type="compositionally biased region" description="Polar residues" evidence="1">
    <location>
        <begin position="257"/>
        <end position="267"/>
    </location>
</feature>
<sequence>MARHPFFPLFEILCVCLIATPGAFSLPQKLCPRALSREIVEGTIPPKNGAALSISPGTQQDPRYLPRQQDMPSLLKAVKEEPSDEIGDNFQAPHNFNSIRVKEDPENLLEKVSPAEKYLLHQNIRPQTTAAVVKEEPMEFDVIEQDYQRHFYPHLPQPQLDQQFRQHQIYTQHRNSFDLNVKAPPGSEDDMPHIFHGLYLSSQAKRKYLESEKDVYNEVPAKRRNLEVTKDKGKKRLLEEPTTPPQPSRNPSKLMKITNSKPSQQTRDHIQTQLVKSWGPSTSDHILAKIMALAVHNYIHSEVIQPQKIKLPMKFINQKLLEDTPLLQKLLDMRNALLDEMTNSPLRGLKWSQPPLAGLENHYLREFQGIFAQRETANGAYTPNYCKADMSQAIENIEAILTSASSRLGDFQYSTLVRGMTHRETAISPSHPGGSIYERISQDSVINGNVMSEQKKEARGWKINNYGVFKGDATLQSLLYFQHPLSTPLLWLIFVYHRSEDDFVNPQKKKKVLLDGKALRKAIAKSIILDGILSARIRLAFESTDHPEEQSIVYYSSVAGAITDIYIDSVELKEIVPPTQPFSAKDEAFRRVLVVFTHFLQPIFLVDGFGESIFTNVQLNLLEIRRAPTLPYKMNIIEHLEIMRKLFVDPSRGPWERLGVFKAGSSEIVSVIKTIEKEPPKGVERAKMIAELMQRRGRGDQNHPQPQLQPQPAASIGSNQAGETQMIPIRLPMPTSRVPVYHEFFN</sequence>
<feature type="signal peptide" evidence="2">
    <location>
        <begin position="1"/>
        <end position="25"/>
    </location>
</feature>
<evidence type="ECO:0000313" key="3">
    <source>
        <dbReference type="EMBL" id="KAA1081054.1"/>
    </source>
</evidence>
<name>A0A5B0MY91_PUCGR</name>
<feature type="region of interest" description="Disordered" evidence="1">
    <location>
        <begin position="223"/>
        <end position="267"/>
    </location>
</feature>
<keyword evidence="2" id="KW-0732">Signal</keyword>
<feature type="region of interest" description="Disordered" evidence="1">
    <location>
        <begin position="696"/>
        <end position="720"/>
    </location>
</feature>
<organism evidence="3 4">
    <name type="scientific">Puccinia graminis f. sp. tritici</name>
    <dbReference type="NCBI Taxonomy" id="56615"/>
    <lineage>
        <taxon>Eukaryota</taxon>
        <taxon>Fungi</taxon>
        <taxon>Dikarya</taxon>
        <taxon>Basidiomycota</taxon>
        <taxon>Pucciniomycotina</taxon>
        <taxon>Pucciniomycetes</taxon>
        <taxon>Pucciniales</taxon>
        <taxon>Pucciniaceae</taxon>
        <taxon>Puccinia</taxon>
    </lineage>
</organism>
<keyword evidence="4" id="KW-1185">Reference proteome</keyword>
<evidence type="ECO:0000256" key="2">
    <source>
        <dbReference type="SAM" id="SignalP"/>
    </source>
</evidence>
<feature type="chain" id="PRO_5023121878" evidence="2">
    <location>
        <begin position="26"/>
        <end position="746"/>
    </location>
</feature>
<dbReference type="EMBL" id="VSWC01000131">
    <property type="protein sequence ID" value="KAA1081054.1"/>
    <property type="molecule type" value="Genomic_DNA"/>
</dbReference>
<dbReference type="Proteomes" id="UP000324748">
    <property type="component" value="Unassembled WGS sequence"/>
</dbReference>
<feature type="compositionally biased region" description="Basic and acidic residues" evidence="1">
    <location>
        <begin position="223"/>
        <end position="239"/>
    </location>
</feature>
<proteinExistence type="predicted"/>
<gene>
    <name evidence="3" type="ORF">PGT21_028312</name>
</gene>
<accession>A0A5B0MY91</accession>
<protein>
    <submittedName>
        <fullName evidence="3">Uncharacterized protein</fullName>
    </submittedName>
</protein>
<evidence type="ECO:0000313" key="4">
    <source>
        <dbReference type="Proteomes" id="UP000324748"/>
    </source>
</evidence>
<comment type="caution">
    <text evidence="3">The sequence shown here is derived from an EMBL/GenBank/DDBJ whole genome shotgun (WGS) entry which is preliminary data.</text>
</comment>
<dbReference type="OrthoDB" id="2499844at2759"/>
<reference evidence="3 4" key="1">
    <citation type="submission" date="2019-05" db="EMBL/GenBank/DDBJ databases">
        <title>Emergence of the Ug99 lineage of the wheat stem rust pathogen through somatic hybridization.</title>
        <authorList>
            <person name="Li F."/>
            <person name="Upadhyaya N.M."/>
            <person name="Sperschneider J."/>
            <person name="Matny O."/>
            <person name="Nguyen-Phuc H."/>
            <person name="Mago R."/>
            <person name="Raley C."/>
            <person name="Miller M.E."/>
            <person name="Silverstein K.A.T."/>
            <person name="Henningsen E."/>
            <person name="Hirsch C.D."/>
            <person name="Visser B."/>
            <person name="Pretorius Z.A."/>
            <person name="Steffenson B.J."/>
            <person name="Schwessinger B."/>
            <person name="Dodds P.N."/>
            <person name="Figueroa M."/>
        </authorList>
    </citation>
    <scope>NUCLEOTIDE SEQUENCE [LARGE SCALE GENOMIC DNA]</scope>
    <source>
        <strain evidence="3">21-0</strain>
    </source>
</reference>